<name>A0ABP7FI63_9FLAO</name>
<evidence type="ECO:0000313" key="1">
    <source>
        <dbReference type="EMBL" id="GAA3740546.1"/>
    </source>
</evidence>
<evidence type="ECO:0000313" key="2">
    <source>
        <dbReference type="Proteomes" id="UP001501367"/>
    </source>
</evidence>
<sequence length="50" mass="5714">MEFLVEISPFGQNDILNTKNNKPDRFLKPVGLTTIKKSQTPIIGIWDLKN</sequence>
<dbReference type="EMBL" id="BAABDT010000005">
    <property type="protein sequence ID" value="GAA3740546.1"/>
    <property type="molecule type" value="Genomic_DNA"/>
</dbReference>
<comment type="caution">
    <text evidence="1">The sequence shown here is derived from an EMBL/GenBank/DDBJ whole genome shotgun (WGS) entry which is preliminary data.</text>
</comment>
<reference evidence="2" key="1">
    <citation type="journal article" date="2019" name="Int. J. Syst. Evol. Microbiol.">
        <title>The Global Catalogue of Microorganisms (GCM) 10K type strain sequencing project: providing services to taxonomists for standard genome sequencing and annotation.</title>
        <authorList>
            <consortium name="The Broad Institute Genomics Platform"/>
            <consortium name="The Broad Institute Genome Sequencing Center for Infectious Disease"/>
            <person name="Wu L."/>
            <person name="Ma J."/>
        </authorList>
    </citation>
    <scope>NUCLEOTIDE SEQUENCE [LARGE SCALE GENOMIC DNA]</scope>
    <source>
        <strain evidence="2">JCM 17336</strain>
    </source>
</reference>
<keyword evidence="2" id="KW-1185">Reference proteome</keyword>
<organism evidence="1 2">
    <name type="scientific">Flavobacterium ginsengisoli</name>
    <dbReference type="NCBI Taxonomy" id="871694"/>
    <lineage>
        <taxon>Bacteria</taxon>
        <taxon>Pseudomonadati</taxon>
        <taxon>Bacteroidota</taxon>
        <taxon>Flavobacteriia</taxon>
        <taxon>Flavobacteriales</taxon>
        <taxon>Flavobacteriaceae</taxon>
        <taxon>Flavobacterium</taxon>
    </lineage>
</organism>
<accession>A0ABP7FI63</accession>
<protein>
    <submittedName>
        <fullName evidence="1">Uncharacterized protein</fullName>
    </submittedName>
</protein>
<proteinExistence type="predicted"/>
<gene>
    <name evidence="1" type="ORF">GCM10022422_25230</name>
</gene>
<dbReference type="Proteomes" id="UP001501367">
    <property type="component" value="Unassembled WGS sequence"/>
</dbReference>